<dbReference type="AlphaFoldDB" id="A0A1B1N342"/>
<dbReference type="Proteomes" id="UP000092573">
    <property type="component" value="Chromosome"/>
</dbReference>
<evidence type="ECO:0000313" key="2">
    <source>
        <dbReference type="EMBL" id="ANS75819.1"/>
    </source>
</evidence>
<dbReference type="EMBL" id="CP014167">
    <property type="protein sequence ID" value="ANS75819.1"/>
    <property type="molecule type" value="Genomic_DNA"/>
</dbReference>
<accession>A0A1B1N342</accession>
<feature type="compositionally biased region" description="Basic and acidic residues" evidence="1">
    <location>
        <begin position="16"/>
        <end position="33"/>
    </location>
</feature>
<dbReference type="KEGG" id="pyg:AWM70_15520"/>
<protein>
    <submittedName>
        <fullName evidence="2">Uncharacterized protein</fullName>
    </submittedName>
</protein>
<reference evidence="2 3" key="1">
    <citation type="submission" date="2016-01" db="EMBL/GenBank/DDBJ databases">
        <title>Complete Genome Sequence of Paenibacillus yonginensis DCY84, a novel Plant Growth-Promoting Bacteria with Elicitation of Induced Systemic Resistance.</title>
        <authorList>
            <person name="Kim Y.J."/>
            <person name="Yang D.C."/>
            <person name="Sukweenadhi J."/>
        </authorList>
    </citation>
    <scope>NUCLEOTIDE SEQUENCE [LARGE SCALE GENOMIC DNA]</scope>
    <source>
        <strain evidence="2 3">DCY84</strain>
    </source>
</reference>
<name>A0A1B1N342_9BACL</name>
<evidence type="ECO:0000313" key="3">
    <source>
        <dbReference type="Proteomes" id="UP000092573"/>
    </source>
</evidence>
<feature type="region of interest" description="Disordered" evidence="1">
    <location>
        <begin position="53"/>
        <end position="74"/>
    </location>
</feature>
<sequence length="74" mass="8525">MPHVNPEGEQQQYVEKQIEEAREGEYPPHKDIGKAQNGSMVNDMEDLKQLGEDMDEMRTNSEDEKHGMVPDPEQ</sequence>
<dbReference type="OrthoDB" id="2680441at2"/>
<dbReference type="RefSeq" id="WP_068697890.1">
    <property type="nucleotide sequence ID" value="NZ_CP014167.1"/>
</dbReference>
<keyword evidence="3" id="KW-1185">Reference proteome</keyword>
<evidence type="ECO:0000256" key="1">
    <source>
        <dbReference type="SAM" id="MobiDB-lite"/>
    </source>
</evidence>
<proteinExistence type="predicted"/>
<feature type="region of interest" description="Disordered" evidence="1">
    <location>
        <begin position="1"/>
        <end position="41"/>
    </location>
</feature>
<feature type="compositionally biased region" description="Basic and acidic residues" evidence="1">
    <location>
        <begin position="53"/>
        <end position="68"/>
    </location>
</feature>
<gene>
    <name evidence="2" type="ORF">AWM70_15520</name>
</gene>
<organism evidence="2 3">
    <name type="scientific">Paenibacillus yonginensis</name>
    <dbReference type="NCBI Taxonomy" id="1462996"/>
    <lineage>
        <taxon>Bacteria</taxon>
        <taxon>Bacillati</taxon>
        <taxon>Bacillota</taxon>
        <taxon>Bacilli</taxon>
        <taxon>Bacillales</taxon>
        <taxon>Paenibacillaceae</taxon>
        <taxon>Paenibacillus</taxon>
    </lineage>
</organism>